<dbReference type="EMBL" id="JADCTT010000017">
    <property type="protein sequence ID" value="KAF9743457.1"/>
    <property type="molecule type" value="Genomic_DNA"/>
</dbReference>
<dbReference type="Proteomes" id="UP000616885">
    <property type="component" value="Unassembled WGS sequence"/>
</dbReference>
<gene>
    <name evidence="1" type="ORF">IM811_006548</name>
</gene>
<proteinExistence type="predicted"/>
<dbReference type="AlphaFoldDB" id="A0A8H7N0Q3"/>
<comment type="caution">
    <text evidence="1">The sequence shown here is derived from an EMBL/GenBank/DDBJ whole genome shotgun (WGS) entry which is preliminary data.</text>
</comment>
<sequence length="134" mass="14756">MANFFSLIKKTNRRKKHTSSIVIVHFIHSGRTTASLTGVTAVSCPRRLLRAARWLPSHVDSIQNPAGATLHELEGHPLAVLLRPLGARYHLGLLRLDALGAIHGHHCRPQAQLAVDPVRLDTDRHATPALERPS</sequence>
<evidence type="ECO:0000313" key="2">
    <source>
        <dbReference type="Proteomes" id="UP000616885"/>
    </source>
</evidence>
<reference evidence="1" key="1">
    <citation type="submission" date="2020-10" db="EMBL/GenBank/DDBJ databases">
        <title>High-Quality Genome Resource of Clonostachys rosea strain S41 by Oxford Nanopore Long-Read Sequencing.</title>
        <authorList>
            <person name="Wang H."/>
        </authorList>
    </citation>
    <scope>NUCLEOTIDE SEQUENCE</scope>
    <source>
        <strain evidence="1">S41</strain>
    </source>
</reference>
<evidence type="ECO:0000313" key="1">
    <source>
        <dbReference type="EMBL" id="KAF9743457.1"/>
    </source>
</evidence>
<name>A0A8H7N0Q3_BIOOC</name>
<protein>
    <submittedName>
        <fullName evidence="1">Uncharacterized protein</fullName>
    </submittedName>
</protein>
<accession>A0A8H7N0Q3</accession>
<organism evidence="1 2">
    <name type="scientific">Bionectria ochroleuca</name>
    <name type="common">Gliocladium roseum</name>
    <dbReference type="NCBI Taxonomy" id="29856"/>
    <lineage>
        <taxon>Eukaryota</taxon>
        <taxon>Fungi</taxon>
        <taxon>Dikarya</taxon>
        <taxon>Ascomycota</taxon>
        <taxon>Pezizomycotina</taxon>
        <taxon>Sordariomycetes</taxon>
        <taxon>Hypocreomycetidae</taxon>
        <taxon>Hypocreales</taxon>
        <taxon>Bionectriaceae</taxon>
        <taxon>Clonostachys</taxon>
    </lineage>
</organism>